<dbReference type="PANTHER" id="PTHR43245">
    <property type="entry name" value="BIFUNCTIONAL POLYMYXIN RESISTANCE PROTEIN ARNA"/>
    <property type="match status" value="1"/>
</dbReference>
<proteinExistence type="predicted"/>
<protein>
    <submittedName>
        <fullName evidence="2">NAD(P)-dependent oxidoreductase</fullName>
    </submittedName>
</protein>
<name>A0A926NXW0_9HYPH</name>
<dbReference type="Pfam" id="PF01370">
    <property type="entry name" value="Epimerase"/>
    <property type="match status" value="1"/>
</dbReference>
<dbReference type="Proteomes" id="UP000598467">
    <property type="component" value="Unassembled WGS sequence"/>
</dbReference>
<gene>
    <name evidence="2" type="ORF">HK439_24345</name>
</gene>
<evidence type="ECO:0000313" key="3">
    <source>
        <dbReference type="Proteomes" id="UP000598467"/>
    </source>
</evidence>
<dbReference type="SUPFAM" id="SSF51735">
    <property type="entry name" value="NAD(P)-binding Rossmann-fold domains"/>
    <property type="match status" value="1"/>
</dbReference>
<dbReference type="EMBL" id="JABFCZ010000037">
    <property type="protein sequence ID" value="MBD1549402.1"/>
    <property type="molecule type" value="Genomic_DNA"/>
</dbReference>
<sequence length="313" mass="32965">MNRVLVTGGTGFLGAWITRELAAVGAQIRLFDLKPNTGNLDFVETGLSGAAEVIEGDIRDADAVGNAVRGCDAVIHLAGLMTVDCSLKPVLATQINLIGSQNVFAAAVGERVETVVYTSTAGVYGPDDPGHPKPMTLYGTLKLAVEGVARTAWIDDGIRSTGFRPYIVYGPGESAGIAAGPSIALRAASQGEKAHIRFSGRVGFVHVRDVARAMVSALTQEAEGAHVYDLGGDYATVSDFADELKRQRPSSKTEISGPPLRLPEFLGGGETSDWFAAQPVTRISDGIAATLAHWDEARDGISFTRAANRVEAR</sequence>
<dbReference type="Gene3D" id="3.40.50.720">
    <property type="entry name" value="NAD(P)-binding Rossmann-like Domain"/>
    <property type="match status" value="1"/>
</dbReference>
<feature type="domain" description="NAD-dependent epimerase/dehydratase" evidence="1">
    <location>
        <begin position="4"/>
        <end position="231"/>
    </location>
</feature>
<comment type="caution">
    <text evidence="2">The sequence shown here is derived from an EMBL/GenBank/DDBJ whole genome shotgun (WGS) entry which is preliminary data.</text>
</comment>
<dbReference type="CDD" id="cd08946">
    <property type="entry name" value="SDR_e"/>
    <property type="match status" value="1"/>
</dbReference>
<dbReference type="InterPro" id="IPR050177">
    <property type="entry name" value="Lipid_A_modif_metabolic_enz"/>
</dbReference>
<reference evidence="2" key="1">
    <citation type="submission" date="2020-05" db="EMBL/GenBank/DDBJ databases">
        <title>Identification of trans-AT polyketide cluster in two marine bacteria, producers of a novel glutaramide-containing polyketide sesbanimide D and analogs.</title>
        <authorList>
            <person name="Kacar D."/>
            <person name="Rodriguez P."/>
            <person name="Canedo L."/>
            <person name="Gonzalez E."/>
            <person name="Galan B."/>
            <person name="De La Calle F."/>
            <person name="Garcia J.L."/>
        </authorList>
    </citation>
    <scope>NUCLEOTIDE SEQUENCE</scope>
    <source>
        <strain evidence="2">PHM038</strain>
    </source>
</reference>
<dbReference type="InterPro" id="IPR036291">
    <property type="entry name" value="NAD(P)-bd_dom_sf"/>
</dbReference>
<evidence type="ECO:0000313" key="2">
    <source>
        <dbReference type="EMBL" id="MBD1549402.1"/>
    </source>
</evidence>
<accession>A0A926NXW0</accession>
<organism evidence="2 3">
    <name type="scientific">Roseibium aggregatum</name>
    <dbReference type="NCBI Taxonomy" id="187304"/>
    <lineage>
        <taxon>Bacteria</taxon>
        <taxon>Pseudomonadati</taxon>
        <taxon>Pseudomonadota</taxon>
        <taxon>Alphaproteobacteria</taxon>
        <taxon>Hyphomicrobiales</taxon>
        <taxon>Stappiaceae</taxon>
        <taxon>Roseibium</taxon>
    </lineage>
</organism>
<dbReference type="InterPro" id="IPR001509">
    <property type="entry name" value="Epimerase_deHydtase"/>
</dbReference>
<evidence type="ECO:0000259" key="1">
    <source>
        <dbReference type="Pfam" id="PF01370"/>
    </source>
</evidence>
<dbReference type="RefSeq" id="WP_190294091.1">
    <property type="nucleotide sequence ID" value="NZ_JABFCZ010000037.1"/>
</dbReference>
<dbReference type="AlphaFoldDB" id="A0A926NXW0"/>